<proteinExistence type="inferred from homology"/>
<keyword evidence="2" id="KW-0805">Transcription regulation</keyword>
<dbReference type="InterPro" id="IPR013249">
    <property type="entry name" value="RNA_pol_sigma70_r4_t2"/>
</dbReference>
<accession>A0A136A3Y4</accession>
<dbReference type="Pfam" id="PF04542">
    <property type="entry name" value="Sigma70_r2"/>
    <property type="match status" value="1"/>
</dbReference>
<dbReference type="NCBIfam" id="TIGR02937">
    <property type="entry name" value="sigma70-ECF"/>
    <property type="match status" value="1"/>
</dbReference>
<dbReference type="Proteomes" id="UP000070299">
    <property type="component" value="Unassembled WGS sequence"/>
</dbReference>
<dbReference type="InterPro" id="IPR014284">
    <property type="entry name" value="RNA_pol_sigma-70_dom"/>
</dbReference>
<dbReference type="STRING" id="1799789.AX660_07870"/>
<dbReference type="GO" id="GO:0003677">
    <property type="term" value="F:DNA binding"/>
    <property type="evidence" value="ECO:0007669"/>
    <property type="project" value="InterPro"/>
</dbReference>
<dbReference type="Gene3D" id="1.10.10.10">
    <property type="entry name" value="Winged helix-like DNA-binding domain superfamily/Winged helix DNA-binding domain"/>
    <property type="match status" value="1"/>
</dbReference>
<evidence type="ECO:0000256" key="2">
    <source>
        <dbReference type="ARBA" id="ARBA00023015"/>
    </source>
</evidence>
<keyword evidence="4" id="KW-0804">Transcription</keyword>
<sequence>MPVPLETKAKEINHSELAAWLEAIGSRRDKVAFAQLFRFFAPKIKNFGRLQFKNEAEAMELVQETMTNVWRKAHLYQADKGAPTTWIYTVMRNMSFDMLRKIQTYREETLSEDIWPLEQTAQLADDEDFNDHLLIQHLNTHLATLPENQQQIVIGIYIKQLSHEELAQKLDLPLGTVKSRLRLALARLRLQMGEHND</sequence>
<gene>
    <name evidence="7" type="ORF">AX660_07870</name>
</gene>
<organism evidence="7 8">
    <name type="scientific">Paraglaciecola hydrolytica</name>
    <dbReference type="NCBI Taxonomy" id="1799789"/>
    <lineage>
        <taxon>Bacteria</taxon>
        <taxon>Pseudomonadati</taxon>
        <taxon>Pseudomonadota</taxon>
        <taxon>Gammaproteobacteria</taxon>
        <taxon>Alteromonadales</taxon>
        <taxon>Alteromonadaceae</taxon>
        <taxon>Paraglaciecola</taxon>
    </lineage>
</organism>
<dbReference type="AlphaFoldDB" id="A0A136A3Y4"/>
<dbReference type="InterPro" id="IPR013324">
    <property type="entry name" value="RNA_pol_sigma_r3/r4-like"/>
</dbReference>
<dbReference type="GO" id="GO:0006352">
    <property type="term" value="P:DNA-templated transcription initiation"/>
    <property type="evidence" value="ECO:0007669"/>
    <property type="project" value="InterPro"/>
</dbReference>
<dbReference type="InterPro" id="IPR036388">
    <property type="entry name" value="WH-like_DNA-bd_sf"/>
</dbReference>
<dbReference type="InterPro" id="IPR013325">
    <property type="entry name" value="RNA_pol_sigma_r2"/>
</dbReference>
<dbReference type="PANTHER" id="PTHR43133">
    <property type="entry name" value="RNA POLYMERASE ECF-TYPE SIGMA FACTO"/>
    <property type="match status" value="1"/>
</dbReference>
<dbReference type="SUPFAM" id="SSF88659">
    <property type="entry name" value="Sigma3 and sigma4 domains of RNA polymerase sigma factors"/>
    <property type="match status" value="1"/>
</dbReference>
<dbReference type="EMBL" id="LSNE01000003">
    <property type="protein sequence ID" value="KXI29927.1"/>
    <property type="molecule type" value="Genomic_DNA"/>
</dbReference>
<dbReference type="PANTHER" id="PTHR43133:SF62">
    <property type="entry name" value="RNA POLYMERASE SIGMA FACTOR SIGZ"/>
    <property type="match status" value="1"/>
</dbReference>
<dbReference type="InterPro" id="IPR039425">
    <property type="entry name" value="RNA_pol_sigma-70-like"/>
</dbReference>
<evidence type="ECO:0000256" key="3">
    <source>
        <dbReference type="ARBA" id="ARBA00023082"/>
    </source>
</evidence>
<evidence type="ECO:0000259" key="6">
    <source>
        <dbReference type="Pfam" id="PF08281"/>
    </source>
</evidence>
<evidence type="ECO:0000256" key="4">
    <source>
        <dbReference type="ARBA" id="ARBA00023163"/>
    </source>
</evidence>
<evidence type="ECO:0000259" key="5">
    <source>
        <dbReference type="Pfam" id="PF04542"/>
    </source>
</evidence>
<evidence type="ECO:0000313" key="8">
    <source>
        <dbReference type="Proteomes" id="UP000070299"/>
    </source>
</evidence>
<dbReference type="SUPFAM" id="SSF88946">
    <property type="entry name" value="Sigma2 domain of RNA polymerase sigma factors"/>
    <property type="match status" value="1"/>
</dbReference>
<feature type="domain" description="RNA polymerase sigma factor 70 region 4 type 2" evidence="6">
    <location>
        <begin position="142"/>
        <end position="188"/>
    </location>
</feature>
<dbReference type="GO" id="GO:0016987">
    <property type="term" value="F:sigma factor activity"/>
    <property type="evidence" value="ECO:0007669"/>
    <property type="project" value="UniProtKB-KW"/>
</dbReference>
<evidence type="ECO:0000256" key="1">
    <source>
        <dbReference type="ARBA" id="ARBA00010641"/>
    </source>
</evidence>
<name>A0A136A3Y4_9ALTE</name>
<dbReference type="InterPro" id="IPR007627">
    <property type="entry name" value="RNA_pol_sigma70_r2"/>
</dbReference>
<protein>
    <submittedName>
        <fullName evidence="7">RNA polymerase subunit sigma</fullName>
    </submittedName>
</protein>
<dbReference type="Pfam" id="PF08281">
    <property type="entry name" value="Sigma70_r4_2"/>
    <property type="match status" value="1"/>
</dbReference>
<keyword evidence="3" id="KW-0731">Sigma factor</keyword>
<dbReference type="Gene3D" id="1.10.1740.10">
    <property type="match status" value="1"/>
</dbReference>
<reference evidence="8" key="1">
    <citation type="submission" date="2016-02" db="EMBL/GenBank/DDBJ databases">
        <authorList>
            <person name="Schultz-Johansen M."/>
            <person name="Glaring M.A."/>
            <person name="Bech P.K."/>
            <person name="Stougaard P."/>
        </authorList>
    </citation>
    <scope>NUCLEOTIDE SEQUENCE [LARGE SCALE GENOMIC DNA]</scope>
    <source>
        <strain evidence="8">S66</strain>
    </source>
</reference>
<comment type="caution">
    <text evidence="7">The sequence shown here is derived from an EMBL/GenBank/DDBJ whole genome shotgun (WGS) entry which is preliminary data.</text>
</comment>
<feature type="domain" description="RNA polymerase sigma-70 region 2" evidence="5">
    <location>
        <begin position="39"/>
        <end position="101"/>
    </location>
</feature>
<keyword evidence="8" id="KW-1185">Reference proteome</keyword>
<evidence type="ECO:0000313" key="7">
    <source>
        <dbReference type="EMBL" id="KXI29927.1"/>
    </source>
</evidence>
<comment type="similarity">
    <text evidence="1">Belongs to the sigma-70 factor family. ECF subfamily.</text>
</comment>